<keyword evidence="4 6" id="KW-0732">Signal</keyword>
<dbReference type="EC" id="3.1.3.2" evidence="6"/>
<evidence type="ECO:0000313" key="12">
    <source>
        <dbReference type="Proteomes" id="UP001146120"/>
    </source>
</evidence>
<dbReference type="Gene3D" id="3.60.21.10">
    <property type="match status" value="1"/>
</dbReference>
<gene>
    <name evidence="11" type="ORF">N0F65_003209</name>
</gene>
<dbReference type="Proteomes" id="UP001146120">
    <property type="component" value="Unassembled WGS sequence"/>
</dbReference>
<dbReference type="InterPro" id="IPR025733">
    <property type="entry name" value="PAPs_C"/>
</dbReference>
<feature type="domain" description="Purple acid phosphatase N-terminal" evidence="10">
    <location>
        <begin position="231"/>
        <end position="335"/>
    </location>
</feature>
<keyword evidence="6" id="KW-0378">Hydrolase</keyword>
<protein>
    <recommendedName>
        <fullName evidence="6">Purple acid phosphatase</fullName>
        <ecNumber evidence="6">3.1.3.2</ecNumber>
    </recommendedName>
</protein>
<feature type="chain" id="PRO_5043110955" description="Purple acid phosphatase" evidence="6">
    <location>
        <begin position="26"/>
        <end position="791"/>
    </location>
</feature>
<evidence type="ECO:0000256" key="4">
    <source>
        <dbReference type="ARBA" id="ARBA00022729"/>
    </source>
</evidence>
<feature type="domain" description="Calcineurin-like phosphoesterase" evidence="8">
    <location>
        <begin position="396"/>
        <end position="606"/>
    </location>
</feature>
<evidence type="ECO:0000259" key="10">
    <source>
        <dbReference type="Pfam" id="PF16656"/>
    </source>
</evidence>
<dbReference type="PANTHER" id="PTHR45778:SF7">
    <property type="entry name" value="PURPLE ACID PHOSPHATASE"/>
    <property type="match status" value="1"/>
</dbReference>
<comment type="subunit">
    <text evidence="2">Homodimer.</text>
</comment>
<keyword evidence="12" id="KW-1185">Reference proteome</keyword>
<comment type="catalytic activity">
    <reaction evidence="6">
        <text>a phosphate monoester + H2O = an alcohol + phosphate</text>
        <dbReference type="Rhea" id="RHEA:15017"/>
        <dbReference type="ChEBI" id="CHEBI:15377"/>
        <dbReference type="ChEBI" id="CHEBI:30879"/>
        <dbReference type="ChEBI" id="CHEBI:43474"/>
        <dbReference type="ChEBI" id="CHEBI:67140"/>
        <dbReference type="EC" id="3.1.3.2"/>
    </reaction>
</comment>
<evidence type="ECO:0000256" key="5">
    <source>
        <dbReference type="ARBA" id="ARBA00023180"/>
    </source>
</evidence>
<dbReference type="GO" id="GO:0046872">
    <property type="term" value="F:metal ion binding"/>
    <property type="evidence" value="ECO:0007669"/>
    <property type="project" value="InterPro"/>
</dbReference>
<dbReference type="SUPFAM" id="SSF56300">
    <property type="entry name" value="Metallo-dependent phosphatases"/>
    <property type="match status" value="1"/>
</dbReference>
<dbReference type="SUPFAM" id="SSF49363">
    <property type="entry name" value="Purple acid phosphatase, N-terminal domain"/>
    <property type="match status" value="1"/>
</dbReference>
<dbReference type="InterPro" id="IPR015914">
    <property type="entry name" value="PAPs_N"/>
</dbReference>
<dbReference type="Pfam" id="PF14008">
    <property type="entry name" value="Metallophos_C"/>
    <property type="match status" value="1"/>
</dbReference>
<feature type="compositionally biased region" description="Polar residues" evidence="7">
    <location>
        <begin position="763"/>
        <end position="779"/>
    </location>
</feature>
<dbReference type="GO" id="GO:0005576">
    <property type="term" value="C:extracellular region"/>
    <property type="evidence" value="ECO:0007669"/>
    <property type="project" value="UniProtKB-SubCell"/>
</dbReference>
<dbReference type="PANTHER" id="PTHR45778">
    <property type="entry name" value="PURPLE ACID PHOSPHATASE-RELATED"/>
    <property type="match status" value="1"/>
</dbReference>
<proteinExistence type="inferred from homology"/>
<dbReference type="EMBL" id="DAKRPA010000024">
    <property type="protein sequence ID" value="DBA03021.1"/>
    <property type="molecule type" value="Genomic_DNA"/>
</dbReference>
<dbReference type="InterPro" id="IPR008963">
    <property type="entry name" value="Purple_acid_Pase-like_N"/>
</dbReference>
<feature type="region of interest" description="Disordered" evidence="7">
    <location>
        <begin position="703"/>
        <end position="791"/>
    </location>
</feature>
<dbReference type="Pfam" id="PF16656">
    <property type="entry name" value="Pur_ac_phosph_N"/>
    <property type="match status" value="1"/>
</dbReference>
<organism evidence="11 12">
    <name type="scientific">Lagenidium giganteum</name>
    <dbReference type="NCBI Taxonomy" id="4803"/>
    <lineage>
        <taxon>Eukaryota</taxon>
        <taxon>Sar</taxon>
        <taxon>Stramenopiles</taxon>
        <taxon>Oomycota</taxon>
        <taxon>Peronosporomycetes</taxon>
        <taxon>Pythiales</taxon>
        <taxon>Pythiaceae</taxon>
    </lineage>
</organism>
<keyword evidence="3" id="KW-0964">Secreted</keyword>
<dbReference type="CDD" id="cd00839">
    <property type="entry name" value="MPP_PAPs"/>
    <property type="match status" value="1"/>
</dbReference>
<comment type="subcellular location">
    <subcellularLocation>
        <location evidence="1">Secreted</location>
    </subcellularLocation>
</comment>
<dbReference type="AlphaFoldDB" id="A0AAV2Z9N5"/>
<accession>A0AAV2Z9N5</accession>
<name>A0AAV2Z9N5_9STRA</name>
<dbReference type="Pfam" id="PF00149">
    <property type="entry name" value="Metallophos"/>
    <property type="match status" value="1"/>
</dbReference>
<reference evidence="11" key="1">
    <citation type="submission" date="2022-11" db="EMBL/GenBank/DDBJ databases">
        <authorList>
            <person name="Morgan W.R."/>
            <person name="Tartar A."/>
        </authorList>
    </citation>
    <scope>NUCLEOTIDE SEQUENCE</scope>
    <source>
        <strain evidence="11">ARSEF 373</strain>
    </source>
</reference>
<evidence type="ECO:0000256" key="3">
    <source>
        <dbReference type="ARBA" id="ARBA00022525"/>
    </source>
</evidence>
<feature type="signal peptide" evidence="6">
    <location>
        <begin position="1"/>
        <end position="25"/>
    </location>
</feature>
<feature type="compositionally biased region" description="Polar residues" evidence="7">
    <location>
        <begin position="741"/>
        <end position="753"/>
    </location>
</feature>
<sequence>MMRGLRTRVSCLAAMGVALLGSAASSQVPLQPDAHADVFTAQYWDWLYRWERGGAWMFHEGVHPCFPVNGAHQTPQCEILRRRGDDMLNVPWRPLSVNTTLIDHMDFVNVTFSRGQNKLTKDDFIAVYCVDGEGPVTNASDYDFFDYATINDEYLATVPPPKTFEPVSPAGTNMPIVISQLNRTHGSVTFGPLANMRCSYQFRLIRKLDQGVYEVVGESPHVGFVRGKSEPTQVHLAMTNTSSIMRVMWTSGYVKIPRVNYGMSPTNLTNVTVANGSTYNAEDMCSEPSTLQAAMYYRHPGFVYDGVMTGLVPGETYFYRVGSLDGIWSQVFSFNVPPLVGEVPDPGENETQSFFVFGDLGHSVLTEINRTNMTKPERQFENVNFISRMAKSTTKTVMKRIEQDLQDDEDDGNYVGIIHVGDLSYAKGRTYMWDQFGAVIQPVASKLPYMVAVGNHEYDYTRGGAGHDPSGASAAGTNGWHPDMGNFFDDSKGECGVPMIKRFHMPDNGNKVFWFSFATGLTYHIVLSSEHKCDANSPMRVWFENELKKVDRSVTPWVIVHLHRSVYCSENLIGDYQVSKLLRACLEDLMMEHHVDLVFSGHYHAYERTCPVYEDACRATALPNGQELAEAPTHIMVGSGGAELDDVDYMLAPWSLNRQQEYGHGRLHVVNATHARFEFMRARDRNMTDSHWLISYHNWTVASSPQPTTGSPAVPAATTNSAPSTAPAPIPATTMPAQPTSSLVPATNPSPAETSAAPANAVPATQTANQSVANSQPPVTASGDKALRRLQ</sequence>
<comment type="similarity">
    <text evidence="6">Belongs to the metallophosphoesterase superfamily. Purple acid phosphatase family.</text>
</comment>
<evidence type="ECO:0000256" key="1">
    <source>
        <dbReference type="ARBA" id="ARBA00004613"/>
    </source>
</evidence>
<evidence type="ECO:0000259" key="9">
    <source>
        <dbReference type="Pfam" id="PF14008"/>
    </source>
</evidence>
<feature type="compositionally biased region" description="Low complexity" evidence="7">
    <location>
        <begin position="711"/>
        <end position="740"/>
    </location>
</feature>
<dbReference type="Gene3D" id="2.60.40.380">
    <property type="entry name" value="Purple acid phosphatase-like, N-terminal"/>
    <property type="match status" value="1"/>
</dbReference>
<evidence type="ECO:0000259" key="8">
    <source>
        <dbReference type="Pfam" id="PF00149"/>
    </source>
</evidence>
<evidence type="ECO:0000256" key="2">
    <source>
        <dbReference type="ARBA" id="ARBA00011738"/>
    </source>
</evidence>
<feature type="domain" description="Purple acid phosphatase C-terminal" evidence="9">
    <location>
        <begin position="631"/>
        <end position="690"/>
    </location>
</feature>
<dbReference type="InterPro" id="IPR004843">
    <property type="entry name" value="Calcineurin-like_PHP"/>
</dbReference>
<evidence type="ECO:0000256" key="6">
    <source>
        <dbReference type="RuleBase" id="RU361203"/>
    </source>
</evidence>
<comment type="caution">
    <text evidence="11">The sequence shown here is derived from an EMBL/GenBank/DDBJ whole genome shotgun (WGS) entry which is preliminary data.</text>
</comment>
<dbReference type="GO" id="GO:0003993">
    <property type="term" value="F:acid phosphatase activity"/>
    <property type="evidence" value="ECO:0007669"/>
    <property type="project" value="UniProtKB-EC"/>
</dbReference>
<evidence type="ECO:0000313" key="11">
    <source>
        <dbReference type="EMBL" id="DBA03021.1"/>
    </source>
</evidence>
<evidence type="ECO:0000256" key="7">
    <source>
        <dbReference type="SAM" id="MobiDB-lite"/>
    </source>
</evidence>
<reference evidence="11" key="2">
    <citation type="journal article" date="2023" name="Microbiol Resour">
        <title>Decontamination and Annotation of the Draft Genome Sequence of the Oomycete Lagenidium giganteum ARSEF 373.</title>
        <authorList>
            <person name="Morgan W.R."/>
            <person name="Tartar A."/>
        </authorList>
    </citation>
    <scope>NUCLEOTIDE SEQUENCE</scope>
    <source>
        <strain evidence="11">ARSEF 373</strain>
    </source>
</reference>
<dbReference type="InterPro" id="IPR029052">
    <property type="entry name" value="Metallo-depent_PP-like"/>
</dbReference>
<dbReference type="InterPro" id="IPR041792">
    <property type="entry name" value="MPP_PAP"/>
</dbReference>
<keyword evidence="5" id="KW-0325">Glycoprotein</keyword>